<keyword evidence="1" id="KW-0472">Membrane</keyword>
<dbReference type="Pfam" id="PF18902">
    <property type="entry name" value="DUF5658"/>
    <property type="match status" value="1"/>
</dbReference>
<comment type="caution">
    <text evidence="3">The sequence shown here is derived from an EMBL/GenBank/DDBJ whole genome shotgun (WGS) entry which is preliminary data.</text>
</comment>
<keyword evidence="4" id="KW-1185">Reference proteome</keyword>
<evidence type="ECO:0000259" key="2">
    <source>
        <dbReference type="Pfam" id="PF18902"/>
    </source>
</evidence>
<keyword evidence="1" id="KW-1133">Transmembrane helix</keyword>
<feature type="transmembrane region" description="Helical" evidence="1">
    <location>
        <begin position="85"/>
        <end position="105"/>
    </location>
</feature>
<feature type="transmembrane region" description="Helical" evidence="1">
    <location>
        <begin position="55"/>
        <end position="73"/>
    </location>
</feature>
<reference evidence="4" key="1">
    <citation type="submission" date="2015-08" db="EMBL/GenBank/DDBJ databases">
        <title>Fjat-10028 dsm 16317.</title>
        <authorList>
            <person name="Liu B."/>
            <person name="Wang J."/>
            <person name="Zhu Y."/>
            <person name="Liu G."/>
            <person name="Chen Q."/>
            <person name="Chen Z."/>
            <person name="Lan J."/>
            <person name="Che J."/>
            <person name="Ge C."/>
            <person name="Shi H."/>
            <person name="Pan Z."/>
            <person name="Liu X."/>
        </authorList>
    </citation>
    <scope>NUCLEOTIDE SEQUENCE [LARGE SCALE GENOMIC DNA]</scope>
    <source>
        <strain evidence="4">DSM 16317</strain>
    </source>
</reference>
<evidence type="ECO:0000256" key="1">
    <source>
        <dbReference type="SAM" id="Phobius"/>
    </source>
</evidence>
<gene>
    <name evidence="3" type="ORF">AMD00_14965</name>
</gene>
<sequence length="108" mass="12641">MKMKLLFFPRSKLFFAGLLLLFLSIIDSIFTDFGIRHNHITEANPLMRIVYENSVFAFYSLKIMFPLLLLYILSKVQLKRSLQLLMGAAIVLYSAVFIQHVWWISLVI</sequence>
<keyword evidence="1" id="KW-0812">Transmembrane</keyword>
<dbReference type="InterPro" id="IPR043717">
    <property type="entry name" value="DUF5658"/>
</dbReference>
<organism evidence="3 4">
    <name type="scientific">Viridibacillus arvi</name>
    <dbReference type="NCBI Taxonomy" id="263475"/>
    <lineage>
        <taxon>Bacteria</taxon>
        <taxon>Bacillati</taxon>
        <taxon>Bacillota</taxon>
        <taxon>Bacilli</taxon>
        <taxon>Bacillales</taxon>
        <taxon>Caryophanaceae</taxon>
        <taxon>Viridibacillus</taxon>
    </lineage>
</organism>
<dbReference type="OrthoDB" id="2884515at2"/>
<evidence type="ECO:0000313" key="3">
    <source>
        <dbReference type="EMBL" id="KOO49634.1"/>
    </source>
</evidence>
<evidence type="ECO:0000313" key="4">
    <source>
        <dbReference type="Proteomes" id="UP000036867"/>
    </source>
</evidence>
<accession>A0A0M0LF05</accession>
<feature type="domain" description="DUF5658" evidence="2">
    <location>
        <begin position="18"/>
        <end position="105"/>
    </location>
</feature>
<name>A0A0M0LF05_9BACL</name>
<dbReference type="EMBL" id="LILB01000005">
    <property type="protein sequence ID" value="KOO49634.1"/>
    <property type="molecule type" value="Genomic_DNA"/>
</dbReference>
<protein>
    <recommendedName>
        <fullName evidence="2">DUF5658 domain-containing protein</fullName>
    </recommendedName>
</protein>
<dbReference type="AlphaFoldDB" id="A0A0M0LF05"/>
<dbReference type="Proteomes" id="UP000036867">
    <property type="component" value="Unassembled WGS sequence"/>
</dbReference>
<proteinExistence type="predicted"/>